<accession>A0A1B8GTB2</accession>
<keyword evidence="3" id="KW-0539">Nucleus</keyword>
<evidence type="ECO:0000256" key="4">
    <source>
        <dbReference type="SAM" id="MobiDB-lite"/>
    </source>
</evidence>
<dbReference type="GO" id="GO:0008270">
    <property type="term" value="F:zinc ion binding"/>
    <property type="evidence" value="ECO:0007669"/>
    <property type="project" value="InterPro"/>
</dbReference>
<dbReference type="EMBL" id="KV460214">
    <property type="protein sequence ID" value="OBT99061.2"/>
    <property type="molecule type" value="Genomic_DNA"/>
</dbReference>
<dbReference type="PANTHER" id="PTHR31001">
    <property type="entry name" value="UNCHARACTERIZED TRANSCRIPTIONAL REGULATORY PROTEIN"/>
    <property type="match status" value="1"/>
</dbReference>
<feature type="region of interest" description="Disordered" evidence="4">
    <location>
        <begin position="90"/>
        <end position="109"/>
    </location>
</feature>
<dbReference type="Pfam" id="PF04082">
    <property type="entry name" value="Fungal_trans"/>
    <property type="match status" value="1"/>
</dbReference>
<name>A0A1B8GTB2_9PEZI</name>
<dbReference type="GeneID" id="28835706"/>
<dbReference type="GO" id="GO:0006351">
    <property type="term" value="P:DNA-templated transcription"/>
    <property type="evidence" value="ECO:0007669"/>
    <property type="project" value="InterPro"/>
</dbReference>
<dbReference type="PANTHER" id="PTHR31001:SF49">
    <property type="entry name" value="ZN(II)2CYS6 TRANSCRIPTION FACTOR (EUROFUNG)"/>
    <property type="match status" value="1"/>
</dbReference>
<dbReference type="CDD" id="cd12148">
    <property type="entry name" value="fungal_TF_MHR"/>
    <property type="match status" value="1"/>
</dbReference>
<evidence type="ECO:0000259" key="5">
    <source>
        <dbReference type="PROSITE" id="PS50048"/>
    </source>
</evidence>
<evidence type="ECO:0000313" key="6">
    <source>
        <dbReference type="EMBL" id="OBT99061.2"/>
    </source>
</evidence>
<organism evidence="6 7">
    <name type="scientific">Pseudogymnoascus verrucosus</name>
    <dbReference type="NCBI Taxonomy" id="342668"/>
    <lineage>
        <taxon>Eukaryota</taxon>
        <taxon>Fungi</taxon>
        <taxon>Dikarya</taxon>
        <taxon>Ascomycota</taxon>
        <taxon>Pezizomycotina</taxon>
        <taxon>Leotiomycetes</taxon>
        <taxon>Thelebolales</taxon>
        <taxon>Thelebolaceae</taxon>
        <taxon>Pseudogymnoascus</taxon>
    </lineage>
</organism>
<evidence type="ECO:0000256" key="2">
    <source>
        <dbReference type="ARBA" id="ARBA00022723"/>
    </source>
</evidence>
<feature type="region of interest" description="Disordered" evidence="4">
    <location>
        <begin position="1"/>
        <end position="24"/>
    </location>
</feature>
<dbReference type="GO" id="GO:0003677">
    <property type="term" value="F:DNA binding"/>
    <property type="evidence" value="ECO:0007669"/>
    <property type="project" value="InterPro"/>
</dbReference>
<dbReference type="STRING" id="342668.A0A1B8GTB2"/>
<dbReference type="AlphaFoldDB" id="A0A1B8GTB2"/>
<evidence type="ECO:0000256" key="3">
    <source>
        <dbReference type="ARBA" id="ARBA00023242"/>
    </source>
</evidence>
<dbReference type="Gene3D" id="4.10.240.10">
    <property type="entry name" value="Zn(2)-C6 fungal-type DNA-binding domain"/>
    <property type="match status" value="1"/>
</dbReference>
<keyword evidence="2" id="KW-0479">Metal-binding</keyword>
<dbReference type="GO" id="GO:0000981">
    <property type="term" value="F:DNA-binding transcription factor activity, RNA polymerase II-specific"/>
    <property type="evidence" value="ECO:0007669"/>
    <property type="project" value="InterPro"/>
</dbReference>
<dbReference type="RefSeq" id="XP_059319910.1">
    <property type="nucleotide sequence ID" value="XM_059463432.1"/>
</dbReference>
<sequence>MDSMDVAHADKGLARKRRRNRPPVSCNHCRIRKLKCNRVQPCGACSKSGDATTCHFESRGTNRDDQIVMDRTTKNALTARINKLESILRSVMGEKDQTPQSDDSSHVDDREFDGITESLGAMKVDKLNNTEYLGSSHWVSILAEIDEIRMFFASNHEDYERNALKYKERSWDAKGRSGLLRGTGIKVSQEELVAQLPPRAVVDILVDRYFSVYSWIMPIIHERTFRKEYKAYWDDPTQRRIVWLGLMFAMLHLAELSYGDPTEMPPVLADALRTPWEFGKRTVECLLAADYTNPVHYTIETLMLYIQVEWMTAQDTGMEGYLVLGVTIRLAMRMGIHRNASDHRRLSPFLGEMRSRLWAVILRTDLLYSFKLSFPTTIRRCDYTCAMPRNISDDDFDDTTTELPPSEALEEATEASYTIVKGRLILVLSDIIELIGSRTKIQREDLQKHDEALLEARELIPRYLRVQPFTPTASDTATAKLQRSRIDVDSVYHLGRCLLYRKFVPQARRYPAAIEYRDNCIDAAMILLSHQAALVLDHGATCPRNVQKRHFHRLTTHDFFLAAIIVALDLYAEVQHGASGQISSDASRWGSNRKFEMVGALETAIGFWRLGKDESADAAKAYGVFSFVLDKVKATQWPVAEGGDQKVQLNNDVVHHLEPVVLPQERVTETVPDVTGFEWGMWNGNWNAVDDYSTLLQWPPVSTFDNNAVLQ</sequence>
<dbReference type="PROSITE" id="PS50048">
    <property type="entry name" value="ZN2_CY6_FUNGAL_2"/>
    <property type="match status" value="1"/>
</dbReference>
<feature type="domain" description="Zn(2)-C6 fungal-type" evidence="5">
    <location>
        <begin position="25"/>
        <end position="56"/>
    </location>
</feature>
<dbReference type="SMART" id="SM00906">
    <property type="entry name" value="Fungal_trans"/>
    <property type="match status" value="1"/>
</dbReference>
<dbReference type="InterPro" id="IPR050613">
    <property type="entry name" value="Sec_Metabolite_Reg"/>
</dbReference>
<dbReference type="InterPro" id="IPR036864">
    <property type="entry name" value="Zn2-C6_fun-type_DNA-bd_sf"/>
</dbReference>
<dbReference type="Proteomes" id="UP000091956">
    <property type="component" value="Unassembled WGS sequence"/>
</dbReference>
<dbReference type="Pfam" id="PF00172">
    <property type="entry name" value="Zn_clus"/>
    <property type="match status" value="1"/>
</dbReference>
<reference evidence="7" key="2">
    <citation type="journal article" date="2018" name="Nat. Commun.">
        <title>Extreme sensitivity to ultraviolet light in the fungal pathogen causing white-nose syndrome of bats.</title>
        <authorList>
            <person name="Palmer J.M."/>
            <person name="Drees K.P."/>
            <person name="Foster J.T."/>
            <person name="Lindner D.L."/>
        </authorList>
    </citation>
    <scope>NUCLEOTIDE SEQUENCE [LARGE SCALE GENOMIC DNA]</scope>
    <source>
        <strain evidence="7">UAMH 10579</strain>
    </source>
</reference>
<feature type="compositionally biased region" description="Basic and acidic residues" evidence="4">
    <location>
        <begin position="1"/>
        <end position="13"/>
    </location>
</feature>
<keyword evidence="7" id="KW-1185">Reference proteome</keyword>
<comment type="subcellular location">
    <subcellularLocation>
        <location evidence="1">Nucleus</location>
    </subcellularLocation>
</comment>
<evidence type="ECO:0000256" key="1">
    <source>
        <dbReference type="ARBA" id="ARBA00004123"/>
    </source>
</evidence>
<dbReference type="GO" id="GO:0005634">
    <property type="term" value="C:nucleus"/>
    <property type="evidence" value="ECO:0007669"/>
    <property type="project" value="UniProtKB-SubCell"/>
</dbReference>
<dbReference type="CDD" id="cd00067">
    <property type="entry name" value="GAL4"/>
    <property type="match status" value="1"/>
</dbReference>
<dbReference type="SMART" id="SM00066">
    <property type="entry name" value="GAL4"/>
    <property type="match status" value="1"/>
</dbReference>
<feature type="compositionally biased region" description="Basic and acidic residues" evidence="4">
    <location>
        <begin position="92"/>
        <end position="109"/>
    </location>
</feature>
<dbReference type="InterPro" id="IPR001138">
    <property type="entry name" value="Zn2Cys6_DnaBD"/>
</dbReference>
<proteinExistence type="predicted"/>
<gene>
    <name evidence="6" type="ORF">VE01_02320</name>
</gene>
<dbReference type="PROSITE" id="PS00463">
    <property type="entry name" value="ZN2_CY6_FUNGAL_1"/>
    <property type="match status" value="1"/>
</dbReference>
<protein>
    <recommendedName>
        <fullName evidence="5">Zn(2)-C6 fungal-type domain-containing protein</fullName>
    </recommendedName>
</protein>
<dbReference type="SUPFAM" id="SSF57701">
    <property type="entry name" value="Zn2/Cys6 DNA-binding domain"/>
    <property type="match status" value="1"/>
</dbReference>
<reference evidence="6 7" key="1">
    <citation type="submission" date="2016-03" db="EMBL/GenBank/DDBJ databases">
        <title>Comparative genomics of Pseudogymnoascus destructans, the fungus causing white-nose syndrome of bats.</title>
        <authorList>
            <person name="Palmer J.M."/>
            <person name="Drees K.P."/>
            <person name="Foster J.T."/>
            <person name="Lindner D.L."/>
        </authorList>
    </citation>
    <scope>NUCLEOTIDE SEQUENCE [LARGE SCALE GENOMIC DNA]</scope>
    <source>
        <strain evidence="6 7">UAMH 10579</strain>
    </source>
</reference>
<evidence type="ECO:0000313" key="7">
    <source>
        <dbReference type="Proteomes" id="UP000091956"/>
    </source>
</evidence>
<dbReference type="InterPro" id="IPR007219">
    <property type="entry name" value="XnlR_reg_dom"/>
</dbReference>